<dbReference type="AlphaFoldDB" id="A0ABD3FXB0"/>
<feature type="compositionally biased region" description="Polar residues" evidence="1">
    <location>
        <begin position="28"/>
        <end position="37"/>
    </location>
</feature>
<comment type="caution">
    <text evidence="2">The sequence shown here is derived from an EMBL/GenBank/DDBJ whole genome shotgun (WGS) entry which is preliminary data.</text>
</comment>
<evidence type="ECO:0000313" key="2">
    <source>
        <dbReference type="EMBL" id="KAL3671022.1"/>
    </source>
</evidence>
<feature type="compositionally biased region" description="Basic and acidic residues" evidence="1">
    <location>
        <begin position="1"/>
        <end position="12"/>
    </location>
</feature>
<dbReference type="Proteomes" id="UP001632037">
    <property type="component" value="Unassembled WGS sequence"/>
</dbReference>
<evidence type="ECO:0000256" key="1">
    <source>
        <dbReference type="SAM" id="MobiDB-lite"/>
    </source>
</evidence>
<proteinExistence type="predicted"/>
<dbReference type="EMBL" id="JBIMZQ010000006">
    <property type="protein sequence ID" value="KAL3671022.1"/>
    <property type="molecule type" value="Genomic_DNA"/>
</dbReference>
<feature type="compositionally biased region" description="Low complexity" evidence="1">
    <location>
        <begin position="41"/>
        <end position="55"/>
    </location>
</feature>
<gene>
    <name evidence="2" type="ORF">V7S43_004206</name>
</gene>
<sequence length="182" mass="20246">MPPKTQREKDAAGKQVADNVPAGPPSQPTTNYQSPLKSSRARSTSTSARLSTPSTANLREFTTHIDGKDKVVCASVRIKARLLWIAPDTVAGLHFLRLYFGECQAPGPLEEQQQPFKPAQREDPLKTNQFLISVLLLKVDMYDPKLPHPGDVVMITQYKLNVYRNCCQVDAKLYGLTKIDIP</sequence>
<name>A0ABD3FXB0_9STRA</name>
<protein>
    <recommendedName>
        <fullName evidence="4">Telomeric single stranded DNA binding POT1/Cdc13 domain-containing protein</fullName>
    </recommendedName>
</protein>
<accession>A0ABD3FXB0</accession>
<keyword evidence="3" id="KW-1185">Reference proteome</keyword>
<evidence type="ECO:0000313" key="3">
    <source>
        <dbReference type="Proteomes" id="UP001632037"/>
    </source>
</evidence>
<reference evidence="2 3" key="1">
    <citation type="submission" date="2024-09" db="EMBL/GenBank/DDBJ databases">
        <title>Genome sequencing and assembly of Phytophthora oleae, isolate VK10A, causative agent of rot of olive drupes.</title>
        <authorList>
            <person name="Conti Taguali S."/>
            <person name="Riolo M."/>
            <person name="La Spada F."/>
            <person name="Cacciola S.O."/>
            <person name="Dionisio G."/>
        </authorList>
    </citation>
    <scope>NUCLEOTIDE SEQUENCE [LARGE SCALE GENOMIC DNA]</scope>
    <source>
        <strain evidence="2 3">VK10A</strain>
    </source>
</reference>
<evidence type="ECO:0008006" key="4">
    <source>
        <dbReference type="Google" id="ProtNLM"/>
    </source>
</evidence>
<feature type="region of interest" description="Disordered" evidence="1">
    <location>
        <begin position="1"/>
        <end position="55"/>
    </location>
</feature>
<organism evidence="2 3">
    <name type="scientific">Phytophthora oleae</name>
    <dbReference type="NCBI Taxonomy" id="2107226"/>
    <lineage>
        <taxon>Eukaryota</taxon>
        <taxon>Sar</taxon>
        <taxon>Stramenopiles</taxon>
        <taxon>Oomycota</taxon>
        <taxon>Peronosporomycetes</taxon>
        <taxon>Peronosporales</taxon>
        <taxon>Peronosporaceae</taxon>
        <taxon>Phytophthora</taxon>
    </lineage>
</organism>